<dbReference type="Pfam" id="PF00074">
    <property type="entry name" value="RnaseA"/>
    <property type="match status" value="1"/>
</dbReference>
<evidence type="ECO:0000256" key="9">
    <source>
        <dbReference type="SAM" id="Phobius"/>
    </source>
</evidence>
<accession>A0A6P3H2L9</accession>
<dbReference type="GeneID" id="104988224"/>
<keyword evidence="9" id="KW-0812">Transmembrane</keyword>
<dbReference type="InterPro" id="IPR036816">
    <property type="entry name" value="RNaseA-like_dom_sf"/>
</dbReference>
<dbReference type="PRINTS" id="PR00794">
    <property type="entry name" value="RIBONUCLEASE"/>
</dbReference>
<keyword evidence="7" id="KW-1015">Disulfide bond</keyword>
<organism evidence="11 12">
    <name type="scientific">Bison bison bison</name>
    <name type="common">North American plains bison</name>
    <dbReference type="NCBI Taxonomy" id="43346"/>
    <lineage>
        <taxon>Eukaryota</taxon>
        <taxon>Metazoa</taxon>
        <taxon>Chordata</taxon>
        <taxon>Craniata</taxon>
        <taxon>Vertebrata</taxon>
        <taxon>Euteleostomi</taxon>
        <taxon>Mammalia</taxon>
        <taxon>Eutheria</taxon>
        <taxon>Laurasiatheria</taxon>
        <taxon>Artiodactyla</taxon>
        <taxon>Ruminantia</taxon>
        <taxon>Pecora</taxon>
        <taxon>Bovidae</taxon>
        <taxon>Bovinae</taxon>
        <taxon>Bison</taxon>
    </lineage>
</organism>
<comment type="similarity">
    <text evidence="3">Belongs to the pancreatic ribonuclease family.</text>
</comment>
<keyword evidence="6" id="KW-0732">Signal</keyword>
<feature type="domain" description="Ribonuclease A-domain" evidence="10">
    <location>
        <begin position="70"/>
        <end position="187"/>
    </location>
</feature>
<dbReference type="Proteomes" id="UP000515208">
    <property type="component" value="Unplaced"/>
</dbReference>
<protein>
    <recommendedName>
        <fullName evidence="4">Inactive ribonuclease-like protein 9</fullName>
    </recommendedName>
</protein>
<evidence type="ECO:0000256" key="3">
    <source>
        <dbReference type="ARBA" id="ARBA00005600"/>
    </source>
</evidence>
<keyword evidence="9" id="KW-1133">Transmembrane helix</keyword>
<evidence type="ECO:0000259" key="10">
    <source>
        <dbReference type="SMART" id="SM00092"/>
    </source>
</evidence>
<dbReference type="SUPFAM" id="SSF54076">
    <property type="entry name" value="RNase A-like"/>
    <property type="match status" value="1"/>
</dbReference>
<evidence type="ECO:0000256" key="6">
    <source>
        <dbReference type="ARBA" id="ARBA00022729"/>
    </source>
</evidence>
<dbReference type="RefSeq" id="XP_010837773.1">
    <property type="nucleotide sequence ID" value="XM_010839471.1"/>
</dbReference>
<dbReference type="OrthoDB" id="9835306at2759"/>
<evidence type="ECO:0000256" key="5">
    <source>
        <dbReference type="ARBA" id="ARBA00022525"/>
    </source>
</evidence>
<gene>
    <name evidence="12" type="primary">LOC104988224</name>
</gene>
<dbReference type="GO" id="GO:0050830">
    <property type="term" value="P:defense response to Gram-positive bacterium"/>
    <property type="evidence" value="ECO:0007669"/>
    <property type="project" value="TreeGrafter"/>
</dbReference>
<sequence length="210" mass="24381">MHRNRRHSLTVNITPSLLYSFQGNMGTLINMLPLFLLFLLLKPLQFELIIDGSLTDKEFEEHLDGTTPTRAPTKELFKAHVIIDRKRPLHDPTYCSDEMKIKNIHRRLYCVKEHFFLQASYEDIEKICHNTFMSCGEEVGTCYSSQKNIKAVHCVLTSGIKMPDCEYSSSYEKGWVFITCRWQNDIREIIPESVVGMLTSTRKVPSPYRS</sequence>
<dbReference type="InterPro" id="IPR023412">
    <property type="entry name" value="RNaseA_domain"/>
</dbReference>
<evidence type="ECO:0000256" key="8">
    <source>
        <dbReference type="ARBA" id="ARBA00023180"/>
    </source>
</evidence>
<feature type="transmembrane region" description="Helical" evidence="9">
    <location>
        <begin position="21"/>
        <end position="41"/>
    </location>
</feature>
<evidence type="ECO:0000256" key="7">
    <source>
        <dbReference type="ARBA" id="ARBA00023157"/>
    </source>
</evidence>
<evidence type="ECO:0000256" key="1">
    <source>
        <dbReference type="ARBA" id="ARBA00002915"/>
    </source>
</evidence>
<dbReference type="SMART" id="SM00092">
    <property type="entry name" value="RNAse_Pc"/>
    <property type="match status" value="1"/>
</dbReference>
<keyword evidence="8" id="KW-0325">Glycoprotein</keyword>
<evidence type="ECO:0000256" key="4">
    <source>
        <dbReference type="ARBA" id="ARBA00014966"/>
    </source>
</evidence>
<evidence type="ECO:0000313" key="12">
    <source>
        <dbReference type="RefSeq" id="XP_010837773.1"/>
    </source>
</evidence>
<proteinExistence type="inferred from homology"/>
<dbReference type="InterPro" id="IPR001427">
    <property type="entry name" value="RNaseA"/>
</dbReference>
<dbReference type="GO" id="GO:0005576">
    <property type="term" value="C:extracellular region"/>
    <property type="evidence" value="ECO:0007669"/>
    <property type="project" value="UniProtKB-SubCell"/>
</dbReference>
<dbReference type="GO" id="GO:0003676">
    <property type="term" value="F:nucleic acid binding"/>
    <property type="evidence" value="ECO:0007669"/>
    <property type="project" value="InterPro"/>
</dbReference>
<dbReference type="AlphaFoldDB" id="A0A6P3H2L9"/>
<keyword evidence="11" id="KW-1185">Reference proteome</keyword>
<evidence type="ECO:0000313" key="11">
    <source>
        <dbReference type="Proteomes" id="UP000515208"/>
    </source>
</evidence>
<evidence type="ECO:0000256" key="2">
    <source>
        <dbReference type="ARBA" id="ARBA00004613"/>
    </source>
</evidence>
<comment type="subcellular location">
    <subcellularLocation>
        <location evidence="2">Secreted</location>
    </subcellularLocation>
</comment>
<dbReference type="KEGG" id="bbis:104988224"/>
<name>A0A6P3H2L9_BISBB</name>
<keyword evidence="9" id="KW-0472">Membrane</keyword>
<dbReference type="PANTHER" id="PTHR11437">
    <property type="entry name" value="RIBONUCLEASE"/>
    <property type="match status" value="1"/>
</dbReference>
<reference evidence="12" key="1">
    <citation type="submission" date="2025-08" db="UniProtKB">
        <authorList>
            <consortium name="RefSeq"/>
        </authorList>
    </citation>
    <scope>IDENTIFICATION</scope>
    <source>
        <tissue evidence="12">Blood</tissue>
    </source>
</reference>
<dbReference type="Gene3D" id="3.10.130.10">
    <property type="entry name" value="Ribonuclease A-like domain"/>
    <property type="match status" value="1"/>
</dbReference>
<dbReference type="PANTHER" id="PTHR11437:SF14">
    <property type="entry name" value="INACTIVE RIBONUCLEASE-LIKE PROTEIN 9"/>
    <property type="match status" value="1"/>
</dbReference>
<keyword evidence="5" id="KW-0964">Secreted</keyword>
<comment type="function">
    <text evidence="1">Does not exhibit any ribonuclease activity.</text>
</comment>